<proteinExistence type="predicted"/>
<evidence type="ECO:0000313" key="2">
    <source>
        <dbReference type="EMBL" id="MTV32541.1"/>
    </source>
</evidence>
<protein>
    <submittedName>
        <fullName evidence="2">Uncharacterized protein</fullName>
    </submittedName>
</protein>
<evidence type="ECO:0000313" key="3">
    <source>
        <dbReference type="Proteomes" id="UP000439113"/>
    </source>
</evidence>
<dbReference type="AlphaFoldDB" id="A0A6N8DTR2"/>
<evidence type="ECO:0000256" key="1">
    <source>
        <dbReference type="SAM" id="MobiDB-lite"/>
    </source>
</evidence>
<name>A0A6N8DTR2_RHOAC</name>
<accession>A0A6N8DTR2</accession>
<sequence length="66" mass="7537">MADQFDMRLPRSHVDPVWNPPGQPDAGGIDGERIDLTQPPQSGNRDMPTAGQQQRERRNQELFHED</sequence>
<feature type="region of interest" description="Disordered" evidence="1">
    <location>
        <begin position="1"/>
        <end position="66"/>
    </location>
</feature>
<organism evidence="2 3">
    <name type="scientific">Rhodoblastus acidophilus</name>
    <name type="common">Rhodopseudomonas acidophila</name>
    <dbReference type="NCBI Taxonomy" id="1074"/>
    <lineage>
        <taxon>Bacteria</taxon>
        <taxon>Pseudomonadati</taxon>
        <taxon>Pseudomonadota</taxon>
        <taxon>Alphaproteobacteria</taxon>
        <taxon>Hyphomicrobiales</taxon>
        <taxon>Rhodoblastaceae</taxon>
        <taxon>Rhodoblastus</taxon>
    </lineage>
</organism>
<feature type="compositionally biased region" description="Basic and acidic residues" evidence="1">
    <location>
        <begin position="54"/>
        <end position="66"/>
    </location>
</feature>
<reference evidence="2 3" key="1">
    <citation type="submission" date="2019-11" db="EMBL/GenBank/DDBJ databases">
        <title>Whole-genome sequence of a Rhodoblastus acidophilus DSM 142.</title>
        <authorList>
            <person name="Kyndt J.A."/>
            <person name="Meyer T.E."/>
        </authorList>
    </citation>
    <scope>NUCLEOTIDE SEQUENCE [LARGE SCALE GENOMIC DNA]</scope>
    <source>
        <strain evidence="2 3">DSM 142</strain>
    </source>
</reference>
<dbReference type="Proteomes" id="UP000439113">
    <property type="component" value="Unassembled WGS sequence"/>
</dbReference>
<comment type="caution">
    <text evidence="2">The sequence shown here is derived from an EMBL/GenBank/DDBJ whole genome shotgun (WGS) entry which is preliminary data.</text>
</comment>
<dbReference type="EMBL" id="WNKS01000018">
    <property type="protein sequence ID" value="MTV32541.1"/>
    <property type="molecule type" value="Genomic_DNA"/>
</dbReference>
<feature type="compositionally biased region" description="Basic and acidic residues" evidence="1">
    <location>
        <begin position="1"/>
        <end position="14"/>
    </location>
</feature>
<gene>
    <name evidence="2" type="ORF">GJ654_16265</name>
</gene>